<evidence type="ECO:0000256" key="1">
    <source>
        <dbReference type="SAM" id="MobiDB-lite"/>
    </source>
</evidence>
<accession>A0ABD4SVZ6</accession>
<dbReference type="NCBIfam" id="TIGR02605">
    <property type="entry name" value="CxxC_CxxC_SSSS"/>
    <property type="match status" value="1"/>
</dbReference>
<reference evidence="3 4" key="1">
    <citation type="submission" date="2021-10" db="EMBL/GenBank/DDBJ databases">
        <title>Whole-genome sequencing analysis of Laribacter hongkongensis: virulence gene profiles, carbohydrate-active enzyme prediction, and antimicrobial resistance characterization.</title>
        <authorList>
            <person name="Yuan P."/>
            <person name="Zhan Y."/>
            <person name="Chen D."/>
        </authorList>
    </citation>
    <scope>NUCLEOTIDE SEQUENCE [LARGE SCALE GENOMIC DNA]</scope>
    <source>
        <strain evidence="3 4">W67</strain>
    </source>
</reference>
<dbReference type="PANTHER" id="PTHR34404:SF2">
    <property type="entry name" value="CONSERVED SERINE RICH PROTEIN"/>
    <property type="match status" value="1"/>
</dbReference>
<feature type="domain" description="Putative regulatory protein FmdB zinc ribbon" evidence="2">
    <location>
        <begin position="174"/>
        <end position="215"/>
    </location>
</feature>
<organism evidence="3 4">
    <name type="scientific">Laribacter hongkongensis</name>
    <dbReference type="NCBI Taxonomy" id="168471"/>
    <lineage>
        <taxon>Bacteria</taxon>
        <taxon>Pseudomonadati</taxon>
        <taxon>Pseudomonadota</taxon>
        <taxon>Betaproteobacteria</taxon>
        <taxon>Neisseriales</taxon>
        <taxon>Aquaspirillaceae</taxon>
        <taxon>Laribacter</taxon>
    </lineage>
</organism>
<feature type="region of interest" description="Disordered" evidence="1">
    <location>
        <begin position="1"/>
        <end position="24"/>
    </location>
</feature>
<gene>
    <name evidence="3" type="ORF">LH440_13815</name>
</gene>
<comment type="caution">
    <text evidence="3">The sequence shown here is derived from an EMBL/GenBank/DDBJ whole genome shotgun (WGS) entry which is preliminary data.</text>
</comment>
<dbReference type="AlphaFoldDB" id="A0ABD4SVZ6"/>
<dbReference type="Pfam" id="PF09723">
    <property type="entry name" value="Zn_ribbon_8"/>
    <property type="match status" value="1"/>
</dbReference>
<evidence type="ECO:0000313" key="4">
    <source>
        <dbReference type="Proteomes" id="UP001200247"/>
    </source>
</evidence>
<evidence type="ECO:0000259" key="2">
    <source>
        <dbReference type="SMART" id="SM00834"/>
    </source>
</evidence>
<sequence>MTGRQMVGSGQAAGGRLKQGRGGRRHDRMLFRHGWQDWRTPGEAMAPERTGTMMQQMCMCERVSVATGMQEGRMCLNRTGVRKFFHNGRMAVDVIRMIVMRFHDESVAMTIGYRKFLCLFASGLTLRYNFLFSDPCGHCGCNRHVRVHFVIFAALQHLVTCNRSKQGFLPEGCMPIYEYRCTDCGHAQEHLQKMSDAPIAACPHCGGGAYAKQLSPTGGFSLKGGGYYATDFKNKGASCPAAQANGGGCGGCG</sequence>
<dbReference type="RefSeq" id="WP_239894419.1">
    <property type="nucleotide sequence ID" value="NZ_JAJAXM010000032.1"/>
</dbReference>
<protein>
    <submittedName>
        <fullName evidence="3">Zinc ribbon domain-containing protein</fullName>
    </submittedName>
</protein>
<evidence type="ECO:0000313" key="3">
    <source>
        <dbReference type="EMBL" id="MCG9026959.1"/>
    </source>
</evidence>
<name>A0ABD4SVZ6_9NEIS</name>
<dbReference type="Proteomes" id="UP001200247">
    <property type="component" value="Unassembled WGS sequence"/>
</dbReference>
<dbReference type="InterPro" id="IPR013429">
    <property type="entry name" value="Regulatory_FmdB_Zinc_ribbon"/>
</dbReference>
<dbReference type="PANTHER" id="PTHR34404">
    <property type="entry name" value="REGULATORY PROTEIN, FMDB FAMILY"/>
    <property type="match status" value="1"/>
</dbReference>
<dbReference type="EMBL" id="JAJAXM010000032">
    <property type="protein sequence ID" value="MCG9026959.1"/>
    <property type="molecule type" value="Genomic_DNA"/>
</dbReference>
<dbReference type="SMART" id="SM00834">
    <property type="entry name" value="CxxC_CXXC_SSSS"/>
    <property type="match status" value="1"/>
</dbReference>
<proteinExistence type="predicted"/>